<evidence type="ECO:0000259" key="2">
    <source>
        <dbReference type="SMART" id="SM00899"/>
    </source>
</evidence>
<reference evidence="3" key="2">
    <citation type="submission" date="2006-05" db="EMBL/GenBank/DDBJ databases">
        <title>Sequencing of the draft genome and assembly of Desulfuromonas acetoxidans DSM 684.</title>
        <authorList>
            <consortium name="US DOE Joint Genome Institute (JGI-PGF)"/>
            <person name="Copeland A."/>
            <person name="Lucas S."/>
            <person name="Lapidus A."/>
            <person name="Barry K."/>
            <person name="Detter J.C."/>
            <person name="Glavina del Rio T."/>
            <person name="Hammon N."/>
            <person name="Israni S."/>
            <person name="Dalin E."/>
            <person name="Tice H."/>
            <person name="Bruce D."/>
            <person name="Pitluck S."/>
            <person name="Richardson P."/>
        </authorList>
    </citation>
    <scope>NUCLEOTIDE SEQUENCE [LARGE SCALE GENOMIC DNA]</scope>
    <source>
        <strain evidence="3">DSM 684</strain>
    </source>
</reference>
<accession>Q1JX00</accession>
<dbReference type="PANTHER" id="PTHR42954">
    <property type="entry name" value="FE(2+) TRANSPORT PROTEIN A"/>
    <property type="match status" value="1"/>
</dbReference>
<sequence>MTITTTRDSRHGSLDKDFHFLIDTRAAILLLYENEFHFPIHKTSAHLEVNRSMELSLRTLNVNEKARITQLSASGEMARRLRDMGLTPGTQLEVTGRAPLKDPVALRLRDFTLTLRNNEADHIMVERLENN</sequence>
<organism evidence="3 4">
    <name type="scientific">Desulfuromonas acetoxidans (strain DSM 684 / 11070)</name>
    <dbReference type="NCBI Taxonomy" id="281689"/>
    <lineage>
        <taxon>Bacteria</taxon>
        <taxon>Pseudomonadati</taxon>
        <taxon>Thermodesulfobacteriota</taxon>
        <taxon>Desulfuromonadia</taxon>
        <taxon>Desulfuromonadales</taxon>
        <taxon>Desulfuromonadaceae</taxon>
        <taxon>Desulfuromonas</taxon>
    </lineage>
</organism>
<dbReference type="InterPro" id="IPR038157">
    <property type="entry name" value="FeoA_core_dom"/>
</dbReference>
<proteinExistence type="predicted"/>
<name>Q1JX00_DESA6</name>
<evidence type="ECO:0000313" key="4">
    <source>
        <dbReference type="Proteomes" id="UP000005695"/>
    </source>
</evidence>
<reference evidence="3" key="1">
    <citation type="submission" date="2006-05" db="EMBL/GenBank/DDBJ databases">
        <title>Annotation of the draft genome assembly of Desulfuromonas acetoxidans DSM 684.</title>
        <authorList>
            <consortium name="US DOE Joint Genome Institute (JGI-ORNL)"/>
            <person name="Larimer F."/>
            <person name="Land M."/>
            <person name="Hauser L."/>
        </authorList>
    </citation>
    <scope>NUCLEOTIDE SEQUENCE [LARGE SCALE GENOMIC DNA]</scope>
    <source>
        <strain evidence="3">DSM 684</strain>
    </source>
</reference>
<evidence type="ECO:0000313" key="3">
    <source>
        <dbReference type="EMBL" id="EAT14758.1"/>
    </source>
</evidence>
<dbReference type="SMART" id="SM00899">
    <property type="entry name" value="FeoA"/>
    <property type="match status" value="1"/>
</dbReference>
<dbReference type="PANTHER" id="PTHR42954:SF2">
    <property type="entry name" value="FE(2+) TRANSPORT PROTEIN A"/>
    <property type="match status" value="1"/>
</dbReference>
<dbReference type="EMBL" id="AAEW02000018">
    <property type="protein sequence ID" value="EAT14758.1"/>
    <property type="molecule type" value="Genomic_DNA"/>
</dbReference>
<dbReference type="SUPFAM" id="SSF50037">
    <property type="entry name" value="C-terminal domain of transcriptional repressors"/>
    <property type="match status" value="1"/>
</dbReference>
<keyword evidence="4" id="KW-1185">Reference proteome</keyword>
<keyword evidence="1" id="KW-0408">Iron</keyword>
<protein>
    <submittedName>
        <fullName evidence="3">FeoA</fullName>
    </submittedName>
</protein>
<dbReference type="Pfam" id="PF04023">
    <property type="entry name" value="FeoA"/>
    <property type="match status" value="1"/>
</dbReference>
<dbReference type="AlphaFoldDB" id="Q1JX00"/>
<dbReference type="Proteomes" id="UP000005695">
    <property type="component" value="Unassembled WGS sequence"/>
</dbReference>
<evidence type="ECO:0000256" key="1">
    <source>
        <dbReference type="ARBA" id="ARBA00023004"/>
    </source>
</evidence>
<dbReference type="InterPro" id="IPR007167">
    <property type="entry name" value="Fe-transptr_FeoA-like"/>
</dbReference>
<dbReference type="GO" id="GO:0046914">
    <property type="term" value="F:transition metal ion binding"/>
    <property type="evidence" value="ECO:0007669"/>
    <property type="project" value="InterPro"/>
</dbReference>
<dbReference type="InterPro" id="IPR008988">
    <property type="entry name" value="Transcriptional_repressor_C"/>
</dbReference>
<gene>
    <name evidence="3" type="ORF">Dace_0810</name>
</gene>
<comment type="caution">
    <text evidence="3">The sequence shown here is derived from an EMBL/GenBank/DDBJ whole genome shotgun (WGS) entry which is preliminary data.</text>
</comment>
<dbReference type="Gene3D" id="2.30.30.90">
    <property type="match status" value="1"/>
</dbReference>
<feature type="domain" description="Ferrous iron transporter FeoA-like" evidence="2">
    <location>
        <begin position="55"/>
        <end position="127"/>
    </location>
</feature>
<dbReference type="InterPro" id="IPR052713">
    <property type="entry name" value="FeoA"/>
</dbReference>